<keyword evidence="2" id="KW-0813">Transport</keyword>
<keyword evidence="5 7" id="KW-1133">Transmembrane helix</keyword>
<feature type="transmembrane region" description="Helical" evidence="7">
    <location>
        <begin position="49"/>
        <end position="66"/>
    </location>
</feature>
<keyword evidence="6 7" id="KW-0472">Membrane</keyword>
<evidence type="ECO:0000256" key="7">
    <source>
        <dbReference type="SAM" id="Phobius"/>
    </source>
</evidence>
<dbReference type="RefSeq" id="WP_347706207.1">
    <property type="nucleotide sequence ID" value="NZ_JBDPZD010000006.1"/>
</dbReference>
<name>A0ABV0G6N8_9BURK</name>
<evidence type="ECO:0000256" key="6">
    <source>
        <dbReference type="ARBA" id="ARBA00023136"/>
    </source>
</evidence>
<dbReference type="InterPro" id="IPR036259">
    <property type="entry name" value="MFS_trans_sf"/>
</dbReference>
<keyword evidence="4 7" id="KW-0812">Transmembrane</keyword>
<feature type="transmembrane region" description="Helical" evidence="7">
    <location>
        <begin position="258"/>
        <end position="275"/>
    </location>
</feature>
<feature type="transmembrane region" description="Helical" evidence="7">
    <location>
        <begin position="86"/>
        <end position="113"/>
    </location>
</feature>
<organism evidence="8 9">
    <name type="scientific">Roseateles paludis</name>
    <dbReference type="NCBI Taxonomy" id="3145238"/>
    <lineage>
        <taxon>Bacteria</taxon>
        <taxon>Pseudomonadati</taxon>
        <taxon>Pseudomonadota</taxon>
        <taxon>Betaproteobacteria</taxon>
        <taxon>Burkholderiales</taxon>
        <taxon>Sphaerotilaceae</taxon>
        <taxon>Roseateles</taxon>
    </lineage>
</organism>
<feature type="transmembrane region" description="Helical" evidence="7">
    <location>
        <begin position="339"/>
        <end position="362"/>
    </location>
</feature>
<dbReference type="SUPFAM" id="SSF103473">
    <property type="entry name" value="MFS general substrate transporter"/>
    <property type="match status" value="1"/>
</dbReference>
<reference evidence="8 9" key="1">
    <citation type="submission" date="2024-05" db="EMBL/GenBank/DDBJ databases">
        <title>Roseateles sp. DJS-2-20 16S ribosomal RNA gene Genome sequencing and assembly.</title>
        <authorList>
            <person name="Woo H."/>
        </authorList>
    </citation>
    <scope>NUCLEOTIDE SEQUENCE [LARGE SCALE GENOMIC DNA]</scope>
    <source>
        <strain evidence="8 9">DJS-2-20</strain>
    </source>
</reference>
<dbReference type="InterPro" id="IPR011701">
    <property type="entry name" value="MFS"/>
</dbReference>
<keyword evidence="3" id="KW-1003">Cell membrane</keyword>
<feature type="transmembrane region" description="Helical" evidence="7">
    <location>
        <begin position="374"/>
        <end position="394"/>
    </location>
</feature>
<evidence type="ECO:0000313" key="9">
    <source>
        <dbReference type="Proteomes" id="UP001495147"/>
    </source>
</evidence>
<dbReference type="EMBL" id="JBDPZD010000006">
    <property type="protein sequence ID" value="MEO3693398.1"/>
    <property type="molecule type" value="Genomic_DNA"/>
</dbReference>
<dbReference type="NCBIfam" id="NF008397">
    <property type="entry name" value="PRK11195.1"/>
    <property type="match status" value="1"/>
</dbReference>
<evidence type="ECO:0000256" key="5">
    <source>
        <dbReference type="ARBA" id="ARBA00022989"/>
    </source>
</evidence>
<dbReference type="PANTHER" id="PTHR43266:SF2">
    <property type="entry name" value="MAJOR FACILITATOR SUPERFAMILY (MFS) PROFILE DOMAIN-CONTAINING PROTEIN"/>
    <property type="match status" value="1"/>
</dbReference>
<sequence>MTTAPGGLPRGFGWLMGAQFASALADNALLIVAIALLQAQGLQAWWAPLLKVGLIAAYVPLAPWVGPLADAHAKGRVMAVMNLVKLAGLLAMLAGLHPVLAMALVGLGAAGYAPAKYGLVTELVPAPLLVRANAWIEITVVGAALLGAGLGGWLVSAAWLGLAGSLQGSLAALLALYLLSSGLNAFIPDTGYRRAPARGGRQPSCRQFWAANLRLWRDAEGGLSLAATTIFWGVGATLQFAVLRWAQERLALPLDQAAYLQAAVAVGVVLGAWAAGRWVALRHAPRMLWAGVALGLLMPLLAQVQTVPLAAGLLLAVGAVGGAMVVPLNALLQHRGHQLLAAGSSIAVQGFNENLSVLAMLGVYALCLHQGLDIVSLLCGLGLLVAASLGGLLLRTRALQHGAVRTG</sequence>
<evidence type="ECO:0000256" key="4">
    <source>
        <dbReference type="ARBA" id="ARBA00022692"/>
    </source>
</evidence>
<feature type="transmembrane region" description="Helical" evidence="7">
    <location>
        <begin position="12"/>
        <end position="37"/>
    </location>
</feature>
<keyword evidence="9" id="KW-1185">Reference proteome</keyword>
<accession>A0ABV0G6N8</accession>
<feature type="transmembrane region" description="Helical" evidence="7">
    <location>
        <begin position="310"/>
        <end position="332"/>
    </location>
</feature>
<evidence type="ECO:0000256" key="3">
    <source>
        <dbReference type="ARBA" id="ARBA00022475"/>
    </source>
</evidence>
<dbReference type="Proteomes" id="UP001495147">
    <property type="component" value="Unassembled WGS sequence"/>
</dbReference>
<dbReference type="Pfam" id="PF07690">
    <property type="entry name" value="MFS_1"/>
    <property type="match status" value="1"/>
</dbReference>
<dbReference type="Gene3D" id="1.20.1250.20">
    <property type="entry name" value="MFS general substrate transporter like domains"/>
    <property type="match status" value="1"/>
</dbReference>
<protein>
    <submittedName>
        <fullName evidence="8">Lysophospholipid transporter LplT</fullName>
    </submittedName>
</protein>
<evidence type="ECO:0000313" key="8">
    <source>
        <dbReference type="EMBL" id="MEO3693398.1"/>
    </source>
</evidence>
<feature type="transmembrane region" description="Helical" evidence="7">
    <location>
        <begin position="287"/>
        <end position="304"/>
    </location>
</feature>
<evidence type="ECO:0000256" key="2">
    <source>
        <dbReference type="ARBA" id="ARBA00022448"/>
    </source>
</evidence>
<gene>
    <name evidence="8" type="primary">lplT</name>
    <name evidence="8" type="ORF">ABDJ85_18145</name>
</gene>
<dbReference type="PANTHER" id="PTHR43266">
    <property type="entry name" value="MACROLIDE-EFFLUX PROTEIN"/>
    <property type="match status" value="1"/>
</dbReference>
<comment type="subcellular location">
    <subcellularLocation>
        <location evidence="1">Cell membrane</location>
        <topology evidence="1">Multi-pass membrane protein</topology>
    </subcellularLocation>
</comment>
<feature type="transmembrane region" description="Helical" evidence="7">
    <location>
        <begin position="134"/>
        <end position="160"/>
    </location>
</feature>
<feature type="transmembrane region" description="Helical" evidence="7">
    <location>
        <begin position="223"/>
        <end position="246"/>
    </location>
</feature>
<proteinExistence type="predicted"/>
<evidence type="ECO:0000256" key="1">
    <source>
        <dbReference type="ARBA" id="ARBA00004651"/>
    </source>
</evidence>
<feature type="transmembrane region" description="Helical" evidence="7">
    <location>
        <begin position="166"/>
        <end position="187"/>
    </location>
</feature>
<comment type="caution">
    <text evidence="8">The sequence shown here is derived from an EMBL/GenBank/DDBJ whole genome shotgun (WGS) entry which is preliminary data.</text>
</comment>